<evidence type="ECO:0000313" key="2">
    <source>
        <dbReference type="Proteomes" id="UP000595197"/>
    </source>
</evidence>
<proteinExistence type="predicted"/>
<dbReference type="RefSeq" id="WP_201074124.1">
    <property type="nucleotide sequence ID" value="NZ_CP067420.1"/>
</dbReference>
<organism evidence="1 2">
    <name type="scientific">Skermanella cutis</name>
    <dbReference type="NCBI Taxonomy" id="2775420"/>
    <lineage>
        <taxon>Bacteria</taxon>
        <taxon>Pseudomonadati</taxon>
        <taxon>Pseudomonadota</taxon>
        <taxon>Alphaproteobacteria</taxon>
        <taxon>Rhodospirillales</taxon>
        <taxon>Azospirillaceae</taxon>
        <taxon>Skermanella</taxon>
    </lineage>
</organism>
<accession>A0ABX7B352</accession>
<keyword evidence="2" id="KW-1185">Reference proteome</keyword>
<evidence type="ECO:0008006" key="3">
    <source>
        <dbReference type="Google" id="ProtNLM"/>
    </source>
</evidence>
<evidence type="ECO:0000313" key="1">
    <source>
        <dbReference type="EMBL" id="QQP88768.1"/>
    </source>
</evidence>
<gene>
    <name evidence="1" type="ORF">IGS68_22565</name>
</gene>
<name>A0ABX7B352_9PROT</name>
<dbReference type="EMBL" id="CP067420">
    <property type="protein sequence ID" value="QQP88768.1"/>
    <property type="molecule type" value="Genomic_DNA"/>
</dbReference>
<protein>
    <recommendedName>
        <fullName evidence="3">Rubredoxin-like domain-containing protein</fullName>
    </recommendedName>
</protein>
<reference evidence="1" key="1">
    <citation type="submission" date="2021-02" db="EMBL/GenBank/DDBJ databases">
        <title>Skermanella TT6 skin isolate.</title>
        <authorList>
            <person name="Lee K."/>
            <person name="Ganzorig M."/>
        </authorList>
    </citation>
    <scope>NUCLEOTIDE SEQUENCE</scope>
    <source>
        <strain evidence="1">TT6</strain>
    </source>
</reference>
<dbReference type="Proteomes" id="UP000595197">
    <property type="component" value="Chromosome"/>
</dbReference>
<sequence length="94" mass="10397">MEKPVIDAHDVKCGFCSALLEPSTDPKFKNGYACPVCGNADEFDNILAVVGEYVEDRTADKVLRQMSDTLACGNLFKVTPKPVPKKVYRFVIDL</sequence>